<dbReference type="RefSeq" id="WP_044851399.1">
    <property type="nucleotide sequence ID" value="NZ_CP016174.1"/>
</dbReference>
<dbReference type="STRING" id="31958.SD37_09785"/>
<dbReference type="GO" id="GO:0016705">
    <property type="term" value="F:oxidoreductase activity, acting on paired donors, with incorporation or reduction of molecular oxygen"/>
    <property type="evidence" value="ECO:0007669"/>
    <property type="project" value="InterPro"/>
</dbReference>
<dbReference type="GO" id="GO:0004497">
    <property type="term" value="F:monooxygenase activity"/>
    <property type="evidence" value="ECO:0007669"/>
    <property type="project" value="UniProtKB-KW"/>
</dbReference>
<keyword evidence="5 9" id="KW-0560">Oxidoreductase</keyword>
<dbReference type="AlphaFoldDB" id="A0A193BUQ0"/>
<keyword evidence="11" id="KW-1185">Reference proteome</keyword>
<dbReference type="Gene3D" id="1.10.630.10">
    <property type="entry name" value="Cytochrome P450"/>
    <property type="match status" value="1"/>
</dbReference>
<dbReference type="Pfam" id="PF00067">
    <property type="entry name" value="p450"/>
    <property type="match status" value="1"/>
</dbReference>
<dbReference type="GO" id="GO:0020037">
    <property type="term" value="F:heme binding"/>
    <property type="evidence" value="ECO:0007669"/>
    <property type="project" value="InterPro"/>
</dbReference>
<evidence type="ECO:0000256" key="1">
    <source>
        <dbReference type="ARBA" id="ARBA00004660"/>
    </source>
</evidence>
<evidence type="ECO:0000256" key="6">
    <source>
        <dbReference type="ARBA" id="ARBA00023004"/>
    </source>
</evidence>
<dbReference type="PANTHER" id="PTHR46696:SF1">
    <property type="entry name" value="CYTOCHROME P450 YJIB-RELATED"/>
    <property type="match status" value="1"/>
</dbReference>
<evidence type="ECO:0000313" key="10">
    <source>
        <dbReference type="EMBL" id="ANN15905.1"/>
    </source>
</evidence>
<evidence type="ECO:0000256" key="9">
    <source>
        <dbReference type="RuleBase" id="RU000461"/>
    </source>
</evidence>
<comment type="function">
    <text evidence="8">Involved in the coupling of aromatic side chains of the heptapeptide of vancomycin.</text>
</comment>
<evidence type="ECO:0000256" key="2">
    <source>
        <dbReference type="ARBA" id="ARBA00010617"/>
    </source>
</evidence>
<comment type="similarity">
    <text evidence="2 9">Belongs to the cytochrome P450 family.</text>
</comment>
<evidence type="ECO:0000256" key="4">
    <source>
        <dbReference type="ARBA" id="ARBA00022723"/>
    </source>
</evidence>
<dbReference type="InterPro" id="IPR002397">
    <property type="entry name" value="Cyt_P450_B"/>
</dbReference>
<accession>A0A193BUQ0</accession>
<evidence type="ECO:0000256" key="5">
    <source>
        <dbReference type="ARBA" id="ARBA00023002"/>
    </source>
</evidence>
<keyword evidence="6 9" id="KW-0408">Iron</keyword>
<dbReference type="KEGG" id="aori:SD37_09785"/>
<dbReference type="Proteomes" id="UP000093695">
    <property type="component" value="Chromosome"/>
</dbReference>
<evidence type="ECO:0000256" key="3">
    <source>
        <dbReference type="ARBA" id="ARBA00022617"/>
    </source>
</evidence>
<evidence type="ECO:0000256" key="8">
    <source>
        <dbReference type="ARBA" id="ARBA00055433"/>
    </source>
</evidence>
<proteinExistence type="inferred from homology"/>
<dbReference type="InterPro" id="IPR036396">
    <property type="entry name" value="Cyt_P450_sf"/>
</dbReference>
<dbReference type="InterPro" id="IPR017972">
    <property type="entry name" value="Cyt_P450_CS"/>
</dbReference>
<keyword evidence="4 9" id="KW-0479">Metal-binding</keyword>
<reference evidence="10 11" key="1">
    <citation type="journal article" date="2015" name="Genome Announc.">
        <title>Draft Genome Sequence of Norvancomycin-Producing Strain Amycolatopsis orientalis CPCC200066.</title>
        <authorList>
            <person name="Lei X."/>
            <person name="Yuan F."/>
            <person name="Shi Y."/>
            <person name="Li X."/>
            <person name="Wang L."/>
            <person name="Hong B."/>
        </authorList>
    </citation>
    <scope>NUCLEOTIDE SEQUENCE [LARGE SCALE GENOMIC DNA]</scope>
    <source>
        <strain evidence="10 11">B-37</strain>
    </source>
</reference>
<organism evidence="10 11">
    <name type="scientific">Amycolatopsis orientalis</name>
    <name type="common">Nocardia orientalis</name>
    <dbReference type="NCBI Taxonomy" id="31958"/>
    <lineage>
        <taxon>Bacteria</taxon>
        <taxon>Bacillati</taxon>
        <taxon>Actinomycetota</taxon>
        <taxon>Actinomycetes</taxon>
        <taxon>Pseudonocardiales</taxon>
        <taxon>Pseudonocardiaceae</taxon>
        <taxon>Amycolatopsis</taxon>
    </lineage>
</organism>
<dbReference type="FunFam" id="1.10.630.10:FF:000018">
    <property type="entry name" value="Cytochrome P450 monooxygenase"/>
    <property type="match status" value="1"/>
</dbReference>
<evidence type="ECO:0000256" key="7">
    <source>
        <dbReference type="ARBA" id="ARBA00023033"/>
    </source>
</evidence>
<gene>
    <name evidence="10" type="ORF">SD37_09785</name>
</gene>
<dbReference type="PROSITE" id="PS00086">
    <property type="entry name" value="CYTOCHROME_P450"/>
    <property type="match status" value="1"/>
</dbReference>
<comment type="pathway">
    <text evidence="1">Antibiotic biosynthesis; vancomycin biosynthesis.</text>
</comment>
<keyword evidence="7 9" id="KW-0503">Monooxygenase</keyword>
<dbReference type="SUPFAM" id="SSF48264">
    <property type="entry name" value="Cytochrome P450"/>
    <property type="match status" value="1"/>
</dbReference>
<dbReference type="GO" id="GO:0005506">
    <property type="term" value="F:iron ion binding"/>
    <property type="evidence" value="ECO:0007669"/>
    <property type="project" value="InterPro"/>
</dbReference>
<dbReference type="PRINTS" id="PR00359">
    <property type="entry name" value="BP450"/>
</dbReference>
<sequence length="402" mass="44196">MAENRPKYLATSQYTACPYAVFDGLRDTAPAVPVQVNGFRMWVVTGYADARTSLADPSACKDIVQHRKRVVPQSILRPDHSAKLAHRSRRSLLDRDGADHRRLRAQLSGEFSPTRVARLRPAIERTATALLDRLPLGEPVDLIAAYARPLVTTVLADLLGLPAHEREGFPDWQMSMLTGSSVAEAEDGAHRLHELALRMIELKKHEPGDDLFTRLLRIHEAEGTMDADELASTFVVLLIGGSEPATAIGTGLALLFDRPGTVRKLLASPDLFGPAVEEIVRYESPFKLLPPRFSEKPLELSGVAIPAGEMIAVSPGAANRDPARFPDPDNFDIERETRGHLGFGHGAHRCLGAGLGRLETETALRTLLTRFPRTRLAKPFADLTWRPGSFMRRLDGLPAILD</sequence>
<protein>
    <submittedName>
        <fullName evidence="10">Cytochrome</fullName>
    </submittedName>
</protein>
<name>A0A193BUQ0_AMYOR</name>
<dbReference type="EMBL" id="CP016174">
    <property type="protein sequence ID" value="ANN15905.1"/>
    <property type="molecule type" value="Genomic_DNA"/>
</dbReference>
<evidence type="ECO:0000313" key="11">
    <source>
        <dbReference type="Proteomes" id="UP000093695"/>
    </source>
</evidence>
<dbReference type="InterPro" id="IPR001128">
    <property type="entry name" value="Cyt_P450"/>
</dbReference>
<keyword evidence="3 9" id="KW-0349">Heme</keyword>
<dbReference type="PANTHER" id="PTHR46696">
    <property type="entry name" value="P450, PUTATIVE (EUROFUNG)-RELATED"/>
    <property type="match status" value="1"/>
</dbReference>